<evidence type="ECO:0000313" key="1">
    <source>
        <dbReference type="EMBL" id="KKN77588.1"/>
    </source>
</evidence>
<name>A0A0F9WGS8_9ZZZZ</name>
<organism evidence="1">
    <name type="scientific">marine sediment metagenome</name>
    <dbReference type="NCBI Taxonomy" id="412755"/>
    <lineage>
        <taxon>unclassified sequences</taxon>
        <taxon>metagenomes</taxon>
        <taxon>ecological metagenomes</taxon>
    </lineage>
</organism>
<proteinExistence type="predicted"/>
<accession>A0A0F9WGS8</accession>
<dbReference type="AlphaFoldDB" id="A0A0F9WGS8"/>
<gene>
    <name evidence="1" type="ORF">LCGC14_0358630</name>
</gene>
<dbReference type="EMBL" id="LAZR01000276">
    <property type="protein sequence ID" value="KKN77588.1"/>
    <property type="molecule type" value="Genomic_DNA"/>
</dbReference>
<sequence length="60" mass="6919">MAEKGKRLKVTWMCGCGNEKEKFYWDFAIVPIAMVCCECGAEVLSQREVEDYDLPDRGRL</sequence>
<protein>
    <submittedName>
        <fullName evidence="1">Uncharacterized protein</fullName>
    </submittedName>
</protein>
<reference evidence="1" key="1">
    <citation type="journal article" date="2015" name="Nature">
        <title>Complex archaea that bridge the gap between prokaryotes and eukaryotes.</title>
        <authorList>
            <person name="Spang A."/>
            <person name="Saw J.H."/>
            <person name="Jorgensen S.L."/>
            <person name="Zaremba-Niedzwiedzka K."/>
            <person name="Martijn J."/>
            <person name="Lind A.E."/>
            <person name="van Eijk R."/>
            <person name="Schleper C."/>
            <person name="Guy L."/>
            <person name="Ettema T.J."/>
        </authorList>
    </citation>
    <scope>NUCLEOTIDE SEQUENCE</scope>
</reference>
<comment type="caution">
    <text evidence="1">The sequence shown here is derived from an EMBL/GenBank/DDBJ whole genome shotgun (WGS) entry which is preliminary data.</text>
</comment>